<reference evidence="9 10" key="1">
    <citation type="journal article" date="2015" name="Stand. Genomic Sci.">
        <title>Genomic Encyclopedia of Bacterial and Archaeal Type Strains, Phase III: the genomes of soil and plant-associated and newly described type strains.</title>
        <authorList>
            <person name="Whitman W.B."/>
            <person name="Woyke T."/>
            <person name="Klenk H.P."/>
            <person name="Zhou Y."/>
            <person name="Lilburn T.G."/>
            <person name="Beck B.J."/>
            <person name="De Vos P."/>
            <person name="Vandamme P."/>
            <person name="Eisen J.A."/>
            <person name="Garrity G."/>
            <person name="Hugenholtz P."/>
            <person name="Kyrpides N.C."/>
        </authorList>
    </citation>
    <scope>NUCLEOTIDE SEQUENCE [LARGE SCALE GENOMIC DNA]</scope>
    <source>
        <strain evidence="9 10">CV53</strain>
    </source>
</reference>
<feature type="transmembrane region" description="Helical" evidence="7">
    <location>
        <begin position="181"/>
        <end position="200"/>
    </location>
</feature>
<feature type="domain" description="EamA" evidence="8">
    <location>
        <begin position="150"/>
        <end position="286"/>
    </location>
</feature>
<feature type="transmembrane region" description="Helical" evidence="7">
    <location>
        <begin position="212"/>
        <end position="236"/>
    </location>
</feature>
<feature type="transmembrane region" description="Helical" evidence="7">
    <location>
        <begin position="7"/>
        <end position="28"/>
    </location>
</feature>
<feature type="transmembrane region" description="Helical" evidence="7">
    <location>
        <begin position="248"/>
        <end position="265"/>
    </location>
</feature>
<keyword evidence="10" id="KW-1185">Reference proteome</keyword>
<keyword evidence="6 7" id="KW-0472">Membrane</keyword>
<comment type="subcellular location">
    <subcellularLocation>
        <location evidence="1">Cell membrane</location>
        <topology evidence="1">Multi-pass membrane protein</topology>
    </subcellularLocation>
</comment>
<feature type="transmembrane region" description="Helical" evidence="7">
    <location>
        <begin position="67"/>
        <end position="88"/>
    </location>
</feature>
<dbReference type="EMBL" id="SLVV01000019">
    <property type="protein sequence ID" value="TCN18840.1"/>
    <property type="molecule type" value="Genomic_DNA"/>
</dbReference>
<protein>
    <submittedName>
        <fullName evidence="9">EamA-like transporter family protein</fullName>
    </submittedName>
</protein>
<feature type="transmembrane region" description="Helical" evidence="7">
    <location>
        <begin position="94"/>
        <end position="115"/>
    </location>
</feature>
<keyword evidence="4 7" id="KW-0812">Transmembrane</keyword>
<dbReference type="AlphaFoldDB" id="A0A4V2RBY1"/>
<dbReference type="PANTHER" id="PTHR32322">
    <property type="entry name" value="INNER MEMBRANE TRANSPORTER"/>
    <property type="match status" value="1"/>
</dbReference>
<comment type="similarity">
    <text evidence="2">Belongs to the EamA transporter family.</text>
</comment>
<feature type="domain" description="EamA" evidence="8">
    <location>
        <begin position="6"/>
        <end position="138"/>
    </location>
</feature>
<evidence type="ECO:0000256" key="6">
    <source>
        <dbReference type="ARBA" id="ARBA00023136"/>
    </source>
</evidence>
<evidence type="ECO:0000256" key="7">
    <source>
        <dbReference type="SAM" id="Phobius"/>
    </source>
</evidence>
<dbReference type="GO" id="GO:0005886">
    <property type="term" value="C:plasma membrane"/>
    <property type="evidence" value="ECO:0007669"/>
    <property type="project" value="UniProtKB-SubCell"/>
</dbReference>
<feature type="transmembrane region" description="Helical" evidence="7">
    <location>
        <begin position="127"/>
        <end position="145"/>
    </location>
</feature>
<dbReference type="SUPFAM" id="SSF103481">
    <property type="entry name" value="Multidrug resistance efflux transporter EmrE"/>
    <property type="match status" value="2"/>
</dbReference>
<dbReference type="Pfam" id="PF00892">
    <property type="entry name" value="EamA"/>
    <property type="match status" value="2"/>
</dbReference>
<evidence type="ECO:0000313" key="9">
    <source>
        <dbReference type="EMBL" id="TCN18840.1"/>
    </source>
</evidence>
<proteinExistence type="inferred from homology"/>
<accession>A0A4V2RBY1</accession>
<keyword evidence="5 7" id="KW-1133">Transmembrane helix</keyword>
<evidence type="ECO:0000313" key="10">
    <source>
        <dbReference type="Proteomes" id="UP000295689"/>
    </source>
</evidence>
<dbReference type="InterPro" id="IPR050638">
    <property type="entry name" value="AA-Vitamin_Transporters"/>
</dbReference>
<dbReference type="InterPro" id="IPR037185">
    <property type="entry name" value="EmrE-like"/>
</dbReference>
<dbReference type="Proteomes" id="UP000295689">
    <property type="component" value="Unassembled WGS sequence"/>
</dbReference>
<evidence type="ECO:0000256" key="1">
    <source>
        <dbReference type="ARBA" id="ARBA00004651"/>
    </source>
</evidence>
<organism evidence="9 10">
    <name type="scientific">Mesobacillus foraminis</name>
    <dbReference type="NCBI Taxonomy" id="279826"/>
    <lineage>
        <taxon>Bacteria</taxon>
        <taxon>Bacillati</taxon>
        <taxon>Bacillota</taxon>
        <taxon>Bacilli</taxon>
        <taxon>Bacillales</taxon>
        <taxon>Bacillaceae</taxon>
        <taxon>Mesobacillus</taxon>
    </lineage>
</organism>
<name>A0A4V2RBY1_9BACI</name>
<comment type="caution">
    <text evidence="9">The sequence shown here is derived from an EMBL/GenBank/DDBJ whole genome shotgun (WGS) entry which is preliminary data.</text>
</comment>
<evidence type="ECO:0000259" key="8">
    <source>
        <dbReference type="Pfam" id="PF00892"/>
    </source>
</evidence>
<dbReference type="InterPro" id="IPR000620">
    <property type="entry name" value="EamA_dom"/>
</dbReference>
<sequence>MNNIKIYLILTGIMFSWGMNVTAIKTLVRYFPVITIQSLRVFFAGVVVFLILALLKKIRKPSGSEYVYIVAGGLLNVTSHHLFLGMGLSETSAVNGGLILGLGPLLTALMAILFLGNRLTYIRSMGFLFGTVGILLTVLGGGKGLSGISIGDFYIFISIFTQAASFILISKAARTMDPRLLTGYMLVFGSIVLFFIGLWLEPEGLHSIRIGSILLWSLFLGSAIVATAIGHMLYNYAVGKVGPAETSIFLNLNTFFSLVGAVVFLGEEMTVYHLFGLVFIVAGVLFGSGALEELTLKRKSVRRAA</sequence>
<evidence type="ECO:0000256" key="4">
    <source>
        <dbReference type="ARBA" id="ARBA00022692"/>
    </source>
</evidence>
<feature type="transmembrane region" description="Helical" evidence="7">
    <location>
        <begin position="151"/>
        <end position="169"/>
    </location>
</feature>
<feature type="transmembrane region" description="Helical" evidence="7">
    <location>
        <begin position="271"/>
        <end position="291"/>
    </location>
</feature>
<feature type="transmembrane region" description="Helical" evidence="7">
    <location>
        <begin position="34"/>
        <end position="55"/>
    </location>
</feature>
<evidence type="ECO:0000256" key="5">
    <source>
        <dbReference type="ARBA" id="ARBA00022989"/>
    </source>
</evidence>
<evidence type="ECO:0000256" key="3">
    <source>
        <dbReference type="ARBA" id="ARBA00022475"/>
    </source>
</evidence>
<dbReference type="PANTHER" id="PTHR32322:SF18">
    <property type="entry name" value="S-ADENOSYLMETHIONINE_S-ADENOSYLHOMOCYSTEINE TRANSPORTER"/>
    <property type="match status" value="1"/>
</dbReference>
<keyword evidence="3" id="KW-1003">Cell membrane</keyword>
<evidence type="ECO:0000256" key="2">
    <source>
        <dbReference type="ARBA" id="ARBA00007362"/>
    </source>
</evidence>
<gene>
    <name evidence="9" type="ORF">EV146_11941</name>
</gene>
<dbReference type="RefSeq" id="WP_132011385.1">
    <property type="nucleotide sequence ID" value="NZ_JABUHM010000020.1"/>
</dbReference>